<accession>A0AAE1AS79</accession>
<proteinExistence type="predicted"/>
<gene>
    <name evidence="1" type="ORF">RRG08_032274</name>
</gene>
<protein>
    <submittedName>
        <fullName evidence="1">Uncharacterized protein</fullName>
    </submittedName>
</protein>
<name>A0AAE1AS79_9GAST</name>
<dbReference type="Proteomes" id="UP001283361">
    <property type="component" value="Unassembled WGS sequence"/>
</dbReference>
<sequence>MKLWANKRSKVGKGMKRNTLAFVSPDSEWTVKTETPRGGRSLCMACQSQSSLENLGDFEGGTQSWPVVIWACKTQGNGVVRIVSMIRIGDTSHWTLWGKVDVDGSPVIISKLCPLFQVWLTFLYSSASLFVCPSG</sequence>
<evidence type="ECO:0000313" key="1">
    <source>
        <dbReference type="EMBL" id="KAK3793012.1"/>
    </source>
</evidence>
<dbReference type="EMBL" id="JAWDGP010001294">
    <property type="protein sequence ID" value="KAK3793012.1"/>
    <property type="molecule type" value="Genomic_DNA"/>
</dbReference>
<dbReference type="AlphaFoldDB" id="A0AAE1AS79"/>
<comment type="caution">
    <text evidence="1">The sequence shown here is derived from an EMBL/GenBank/DDBJ whole genome shotgun (WGS) entry which is preliminary data.</text>
</comment>
<evidence type="ECO:0000313" key="2">
    <source>
        <dbReference type="Proteomes" id="UP001283361"/>
    </source>
</evidence>
<reference evidence="1" key="1">
    <citation type="journal article" date="2023" name="G3 (Bethesda)">
        <title>A reference genome for the long-term kleptoplast-retaining sea slug Elysia crispata morphotype clarki.</title>
        <authorList>
            <person name="Eastman K.E."/>
            <person name="Pendleton A.L."/>
            <person name="Shaikh M.A."/>
            <person name="Suttiyut T."/>
            <person name="Ogas R."/>
            <person name="Tomko P."/>
            <person name="Gavelis G."/>
            <person name="Widhalm J.R."/>
            <person name="Wisecaver J.H."/>
        </authorList>
    </citation>
    <scope>NUCLEOTIDE SEQUENCE</scope>
    <source>
        <strain evidence="1">ECLA1</strain>
    </source>
</reference>
<organism evidence="1 2">
    <name type="scientific">Elysia crispata</name>
    <name type="common">lettuce slug</name>
    <dbReference type="NCBI Taxonomy" id="231223"/>
    <lineage>
        <taxon>Eukaryota</taxon>
        <taxon>Metazoa</taxon>
        <taxon>Spiralia</taxon>
        <taxon>Lophotrochozoa</taxon>
        <taxon>Mollusca</taxon>
        <taxon>Gastropoda</taxon>
        <taxon>Heterobranchia</taxon>
        <taxon>Euthyneura</taxon>
        <taxon>Panpulmonata</taxon>
        <taxon>Sacoglossa</taxon>
        <taxon>Placobranchoidea</taxon>
        <taxon>Plakobranchidae</taxon>
        <taxon>Elysia</taxon>
    </lineage>
</organism>
<keyword evidence="2" id="KW-1185">Reference proteome</keyword>